<accession>A1BBA2</accession>
<protein>
    <recommendedName>
        <fullName evidence="3">Methylamine utilization protein MauJ</fullName>
    </recommendedName>
</protein>
<keyword evidence="1" id="KW-0614">Plasmid</keyword>
<dbReference type="OrthoDB" id="7932535at2"/>
<dbReference type="EMBL" id="CP000491">
    <property type="protein sequence ID" value="ABL72796.1"/>
    <property type="molecule type" value="Genomic_DNA"/>
</dbReference>
<dbReference type="KEGG" id="pde:Pden_4735"/>
<sequence>MWIPYDIRGSLKPESPAGTIRLSRTDTSPREFLVGFFLRNPVTQAWELDIAVPASGLELALPGPGSPLPLRIYGNEAGKLAEAILRITAPSAETALAQAHGVLQAWLLRQVVETGRGMAIAGWRIADPAHEARWRCTPFRPSAMSPDFVAQVPLAPDLLPLAELFQRARNAPDAASRMLAAYAVLCGLRDRPVASDFRVTQEMLIHAGAMEHQAGLQGLDLAALIAALRPEHDRLIAPGGLLAALSDDLAAQQRLARLANLADLAAHRLLLAQIRTRAPAPQPMGAA</sequence>
<dbReference type="InterPro" id="IPR035383">
    <property type="entry name" value="MauJ"/>
</dbReference>
<proteinExistence type="predicted"/>
<dbReference type="RefSeq" id="WP_011750955.1">
    <property type="nucleotide sequence ID" value="NC_008688.1"/>
</dbReference>
<evidence type="ECO:0000313" key="1">
    <source>
        <dbReference type="EMBL" id="ABL72796.1"/>
    </source>
</evidence>
<gene>
    <name evidence="1" type="ordered locus">Pden_4735</name>
</gene>
<dbReference type="AlphaFoldDB" id="A1BBA2"/>
<dbReference type="GeneID" id="93454757"/>
<reference evidence="2" key="1">
    <citation type="submission" date="2006-12" db="EMBL/GenBank/DDBJ databases">
        <title>Complete sequence of plasmid 1 of Paracoccus denitrificans PD1222.</title>
        <authorList>
            <person name="Copeland A."/>
            <person name="Lucas S."/>
            <person name="Lapidus A."/>
            <person name="Barry K."/>
            <person name="Detter J.C."/>
            <person name="Glavina del Rio T."/>
            <person name="Hammon N."/>
            <person name="Israni S."/>
            <person name="Dalin E."/>
            <person name="Tice H."/>
            <person name="Pitluck S."/>
            <person name="Munk A.C."/>
            <person name="Brettin T."/>
            <person name="Bruce D."/>
            <person name="Han C."/>
            <person name="Tapia R."/>
            <person name="Gilna P."/>
            <person name="Schmutz J."/>
            <person name="Larimer F."/>
            <person name="Land M."/>
            <person name="Hauser L."/>
            <person name="Kyrpides N."/>
            <person name="Lykidis A."/>
            <person name="Spiro S."/>
            <person name="Richardson D.J."/>
            <person name="Moir J.W.B."/>
            <person name="Ferguson S.J."/>
            <person name="van Spanning R.J.M."/>
            <person name="Richardson P."/>
        </authorList>
    </citation>
    <scope>NUCLEOTIDE SEQUENCE [LARGE SCALE GENOMIC DNA]</scope>
    <source>
        <strain evidence="2">Pd 1222</strain>
        <plasmid evidence="2">pPD1222</plasmid>
    </source>
</reference>
<organism evidence="1 2">
    <name type="scientific">Paracoccus denitrificans (strain Pd 1222)</name>
    <dbReference type="NCBI Taxonomy" id="318586"/>
    <lineage>
        <taxon>Bacteria</taxon>
        <taxon>Pseudomonadati</taxon>
        <taxon>Pseudomonadota</taxon>
        <taxon>Alphaproteobacteria</taxon>
        <taxon>Rhodobacterales</taxon>
        <taxon>Paracoccaceae</taxon>
        <taxon>Paracoccus</taxon>
    </lineage>
</organism>
<evidence type="ECO:0000313" key="2">
    <source>
        <dbReference type="Proteomes" id="UP000000361"/>
    </source>
</evidence>
<geneLocation type="plasmid" evidence="2">
    <name>pPD1222</name>
</geneLocation>
<keyword evidence="2" id="KW-1185">Reference proteome</keyword>
<name>A1BBA2_PARDP</name>
<dbReference type="Proteomes" id="UP000000361">
    <property type="component" value="Chromosome 1"/>
</dbReference>
<dbReference type="EnsemblBacteria" id="ABL72796">
    <property type="protein sequence ID" value="ABL72796"/>
    <property type="gene ID" value="Pden_4735"/>
</dbReference>
<dbReference type="HOGENOM" id="CLU_969268_0_0_5"/>
<dbReference type="Pfam" id="PF17419">
    <property type="entry name" value="MauJ"/>
    <property type="match status" value="1"/>
</dbReference>
<dbReference type="eggNOG" id="ENOG5032SZ3">
    <property type="taxonomic scope" value="Bacteria"/>
</dbReference>
<evidence type="ECO:0008006" key="3">
    <source>
        <dbReference type="Google" id="ProtNLM"/>
    </source>
</evidence>